<proteinExistence type="predicted"/>
<dbReference type="InterPro" id="IPR023214">
    <property type="entry name" value="HAD_sf"/>
</dbReference>
<protein>
    <submittedName>
        <fullName evidence="1">Capsular biosynthesis protein</fullName>
    </submittedName>
    <submittedName>
        <fullName evidence="2">HAD hydrolase family protein</fullName>
    </submittedName>
</protein>
<dbReference type="GO" id="GO:0016787">
    <property type="term" value="F:hydrolase activity"/>
    <property type="evidence" value="ECO:0007669"/>
    <property type="project" value="UniProtKB-KW"/>
</dbReference>
<dbReference type="NCBIfam" id="TIGR01689">
    <property type="entry name" value="EcbF-BcbF"/>
    <property type="match status" value="1"/>
</dbReference>
<name>A0A1L7AI34_9PROT</name>
<dbReference type="AlphaFoldDB" id="A0A1L7AI34"/>
<dbReference type="Pfam" id="PF08282">
    <property type="entry name" value="Hydrolase_3"/>
    <property type="match status" value="1"/>
</dbReference>
<dbReference type="KEGG" id="rgi:RGI145_15895"/>
<reference evidence="2" key="3">
    <citation type="submission" date="2023-09" db="EMBL/GenBank/DDBJ databases">
        <authorList>
            <person name="Schober I."/>
            <person name="Bunk B."/>
        </authorList>
    </citation>
    <scope>NUCLEOTIDE SEQUENCE</scope>
    <source>
        <strain evidence="2">DSM 103800</strain>
    </source>
</reference>
<evidence type="ECO:0000313" key="4">
    <source>
        <dbReference type="Proteomes" id="UP001258945"/>
    </source>
</evidence>
<organism evidence="1 3">
    <name type="scientific">Roseomonas gilardii</name>
    <dbReference type="NCBI Taxonomy" id="257708"/>
    <lineage>
        <taxon>Bacteria</taxon>
        <taxon>Pseudomonadati</taxon>
        <taxon>Pseudomonadota</taxon>
        <taxon>Alphaproteobacteria</taxon>
        <taxon>Acetobacterales</taxon>
        <taxon>Roseomonadaceae</taxon>
        <taxon>Roseomonas</taxon>
    </lineage>
</organism>
<gene>
    <name evidence="1" type="ORF">RGI145_15895</name>
    <name evidence="2" type="ORF">RQ831_06855</name>
</gene>
<accession>A0A1L7AI34</accession>
<dbReference type="Proteomes" id="UP000185494">
    <property type="component" value="Chromosome 1"/>
</dbReference>
<evidence type="ECO:0000313" key="1">
    <source>
        <dbReference type="EMBL" id="APT58370.1"/>
    </source>
</evidence>
<dbReference type="SUPFAM" id="SSF56784">
    <property type="entry name" value="HAD-like"/>
    <property type="match status" value="1"/>
</dbReference>
<evidence type="ECO:0000313" key="2">
    <source>
        <dbReference type="EMBL" id="MDT8330766.1"/>
    </source>
</evidence>
<sequence>MKRLVIDLDGTLTIDDPQLDYPSKRPNLAVVEKLREYKAQGFEIVVCTARNMRTHQGNVGLINVHTLPVITDWLRRHDIPYDEIHVGKPWCGHDGFHVDDKALRPDEFVRMSHDEIATLLHLGRNAA</sequence>
<dbReference type="STRING" id="257708.RGI145_15895"/>
<evidence type="ECO:0000313" key="3">
    <source>
        <dbReference type="Proteomes" id="UP000185494"/>
    </source>
</evidence>
<dbReference type="EMBL" id="JAVVDO010000007">
    <property type="protein sequence ID" value="MDT8330766.1"/>
    <property type="molecule type" value="Genomic_DNA"/>
</dbReference>
<dbReference type="InterPro" id="IPR010039">
    <property type="entry name" value="EcbF_BcbF"/>
</dbReference>
<dbReference type="Gene3D" id="3.40.50.1000">
    <property type="entry name" value="HAD superfamily/HAD-like"/>
    <property type="match status" value="1"/>
</dbReference>
<dbReference type="InterPro" id="IPR036412">
    <property type="entry name" value="HAD-like_sf"/>
</dbReference>
<dbReference type="Proteomes" id="UP001258945">
    <property type="component" value="Unassembled WGS sequence"/>
</dbReference>
<dbReference type="EMBL" id="CP015583">
    <property type="protein sequence ID" value="APT58370.1"/>
    <property type="molecule type" value="Genomic_DNA"/>
</dbReference>
<keyword evidence="4" id="KW-1185">Reference proteome</keyword>
<dbReference type="RefSeq" id="WP_075799137.1">
    <property type="nucleotide sequence ID" value="NZ_CP015583.1"/>
</dbReference>
<keyword evidence="2" id="KW-0378">Hydrolase</keyword>
<reference evidence="2 4" key="2">
    <citation type="journal article" date="2019" name="Microb. Pathog.">
        <title>Comparison of VITEK 2, MALDI-TOF MS, 16S rRNA gene sequencing, and whole-genome sequencing for identification of Roseomonas mucosa.</title>
        <authorList>
            <person name="Rudolph W.W."/>
            <person name="Gunzer F."/>
            <person name="Trauth M."/>
            <person name="Bunk B."/>
            <person name="Bigge R."/>
            <person name="Schrottner P."/>
        </authorList>
    </citation>
    <scope>NUCLEOTIDE SEQUENCE [LARGE SCALE GENOMIC DNA]</scope>
    <source>
        <strain evidence="2 4">DSM 103800</strain>
    </source>
</reference>
<reference evidence="1 3" key="1">
    <citation type="submission" date="2016-05" db="EMBL/GenBank/DDBJ databases">
        <title>Complete Genome and Methylome Analysis of Psychrotrophic Bacterial Isolates from Antarctic Lake Untersee.</title>
        <authorList>
            <person name="Fomenkov A."/>
            <person name="Akimov V.N."/>
            <person name="Vasilyeva L.V."/>
            <person name="Andersen D."/>
            <person name="Vincze T."/>
            <person name="Roberts R.J."/>
        </authorList>
    </citation>
    <scope>NUCLEOTIDE SEQUENCE [LARGE SCALE GENOMIC DNA]</scope>
    <source>
        <strain evidence="1 3">U14-5</strain>
    </source>
</reference>
<dbReference type="eggNOG" id="COG0561">
    <property type="taxonomic scope" value="Bacteria"/>
</dbReference>